<evidence type="ECO:0000256" key="3">
    <source>
        <dbReference type="ARBA" id="ARBA00022723"/>
    </source>
</evidence>
<dbReference type="EMBL" id="ML992512">
    <property type="protein sequence ID" value="KAF2220680.1"/>
    <property type="molecule type" value="Genomic_DNA"/>
</dbReference>
<evidence type="ECO:0000256" key="4">
    <source>
        <dbReference type="ARBA" id="ARBA00022833"/>
    </source>
</evidence>
<name>A0A6A6G5K0_9PEZI</name>
<dbReference type="InterPro" id="IPR036511">
    <property type="entry name" value="TGT-like_sf"/>
</dbReference>
<dbReference type="NCBIfam" id="TIGR00449">
    <property type="entry name" value="tgt_general"/>
    <property type="match status" value="1"/>
</dbReference>
<dbReference type="PANTHER" id="PTHR46064">
    <property type="entry name" value="QUEUINE TRNA-RIBOSYLTRANSFERASE ACCESSORY SUBUNIT 2"/>
    <property type="match status" value="1"/>
</dbReference>
<proteinExistence type="inferred from homology"/>
<dbReference type="InterPro" id="IPR028592">
    <property type="entry name" value="QTRTD1"/>
</dbReference>
<evidence type="ECO:0000259" key="6">
    <source>
        <dbReference type="Pfam" id="PF01702"/>
    </source>
</evidence>
<reference evidence="8" key="1">
    <citation type="journal article" date="2020" name="Stud. Mycol.">
        <title>101 Dothideomycetes genomes: A test case for predicting lifestyles and emergence of pathogens.</title>
        <authorList>
            <person name="Haridas S."/>
            <person name="Albert R."/>
            <person name="Binder M."/>
            <person name="Bloem J."/>
            <person name="LaButti K."/>
            <person name="Salamov A."/>
            <person name="Andreopoulos B."/>
            <person name="Baker S."/>
            <person name="Barry K."/>
            <person name="Bills G."/>
            <person name="Bluhm B."/>
            <person name="Cannon C."/>
            <person name="Castanera R."/>
            <person name="Culley D."/>
            <person name="Daum C."/>
            <person name="Ezra D."/>
            <person name="Gonzalez J."/>
            <person name="Henrissat B."/>
            <person name="Kuo A."/>
            <person name="Liang C."/>
            <person name="Lipzen A."/>
            <person name="Lutzoni F."/>
            <person name="Magnuson J."/>
            <person name="Mondo S."/>
            <person name="Nolan M."/>
            <person name="Ohm R."/>
            <person name="Pangilinan J."/>
            <person name="Park H.-J."/>
            <person name="Ramirez L."/>
            <person name="Alfaro M."/>
            <person name="Sun H."/>
            <person name="Tritt A."/>
            <person name="Yoshinaga Y."/>
            <person name="Zwiers L.-H."/>
            <person name="Turgeon B."/>
            <person name="Goodwin S."/>
            <person name="Spatafora J."/>
            <person name="Crous P."/>
            <person name="Grigoriev I."/>
        </authorList>
    </citation>
    <scope>NUCLEOTIDE SEQUENCE [LARGE SCALE GENOMIC DNA]</scope>
    <source>
        <strain evidence="8">CECT 20119</strain>
    </source>
</reference>
<gene>
    <name evidence="7" type="ORF">BDZ85DRAFT_186515</name>
</gene>
<dbReference type="OrthoDB" id="27601at2759"/>
<evidence type="ECO:0000256" key="5">
    <source>
        <dbReference type="SAM" id="MobiDB-lite"/>
    </source>
</evidence>
<evidence type="ECO:0000313" key="7">
    <source>
        <dbReference type="EMBL" id="KAF2220680.1"/>
    </source>
</evidence>
<dbReference type="InterPro" id="IPR002616">
    <property type="entry name" value="tRNA_ribo_trans-like"/>
</dbReference>
<accession>A0A6A6G5K0</accession>
<feature type="region of interest" description="Disordered" evidence="5">
    <location>
        <begin position="382"/>
        <end position="421"/>
    </location>
</feature>
<feature type="domain" description="tRNA-guanine(15) transglycosylase-like" evidence="6">
    <location>
        <begin position="2"/>
        <end position="381"/>
    </location>
</feature>
<sequence length="421" mass="46501">AARTGRLALPKRSPLLTPNYIAITSRGAVPHVAQDVFADNTSINGVYMALEDFIERAPAVKPPILNFSPPGDISPLRSFNACPDETILVLGARRVLPVAAPVSNSSNDIQVFTSTGFAKLAISYYSDAVNHLRPDIVVGLADIPFNAERVSQKRQETMTDRSSRWMLEQTKAVESARSDRQGSPAMFAPLLPLEPEAQRWYIEEIIDNMLDTVTGLAIYDTSSLRGVPESLHKLPKLSFTKPDGPQKLLWEVSQGIDIFTIPFIDSATDAGIALNFTFPVSQNEGNGNVNGHSPRPLGVDMWAEDHTTEVTPLSGGCHCYSCTHHHRAYLKHLLNAKEMLGWVLLQIHNHDIMDRFFHGVRSSIEAGTFEQDKLAFEREYEPSLPEKTGQGPRVRGYQFKSEGPGEVKRNPAAYKTLNGAE</sequence>
<keyword evidence="2" id="KW-0819">tRNA processing</keyword>
<organism evidence="7 8">
    <name type="scientific">Elsinoe ampelina</name>
    <dbReference type="NCBI Taxonomy" id="302913"/>
    <lineage>
        <taxon>Eukaryota</taxon>
        <taxon>Fungi</taxon>
        <taxon>Dikarya</taxon>
        <taxon>Ascomycota</taxon>
        <taxon>Pezizomycotina</taxon>
        <taxon>Dothideomycetes</taxon>
        <taxon>Dothideomycetidae</taxon>
        <taxon>Myriangiales</taxon>
        <taxon>Elsinoaceae</taxon>
        <taxon>Elsinoe</taxon>
    </lineage>
</organism>
<evidence type="ECO:0000313" key="8">
    <source>
        <dbReference type="Proteomes" id="UP000799538"/>
    </source>
</evidence>
<feature type="non-terminal residue" evidence="7">
    <location>
        <position position="1"/>
    </location>
</feature>
<protein>
    <submittedName>
        <fullName evidence="7">tRNA-guanine(15) transglycosylase-like protein</fullName>
    </submittedName>
</protein>
<evidence type="ECO:0000256" key="1">
    <source>
        <dbReference type="ARBA" id="ARBA00022490"/>
    </source>
</evidence>
<dbReference type="Gene3D" id="3.20.20.105">
    <property type="entry name" value="Queuine tRNA-ribosyltransferase-like"/>
    <property type="match status" value="1"/>
</dbReference>
<dbReference type="InterPro" id="IPR050852">
    <property type="entry name" value="Queuine_tRNA-ribosyltrfase"/>
</dbReference>
<dbReference type="PANTHER" id="PTHR46064:SF1">
    <property type="entry name" value="QUEUINE TRNA-RIBOSYLTRANSFERASE ACCESSORY SUBUNIT 2"/>
    <property type="match status" value="1"/>
</dbReference>
<keyword evidence="1" id="KW-0963">Cytoplasm</keyword>
<dbReference type="GO" id="GO:0046872">
    <property type="term" value="F:metal ion binding"/>
    <property type="evidence" value="ECO:0007669"/>
    <property type="project" value="UniProtKB-KW"/>
</dbReference>
<dbReference type="GO" id="GO:0006400">
    <property type="term" value="P:tRNA modification"/>
    <property type="evidence" value="ECO:0007669"/>
    <property type="project" value="InterPro"/>
</dbReference>
<keyword evidence="3" id="KW-0479">Metal-binding</keyword>
<evidence type="ECO:0000256" key="2">
    <source>
        <dbReference type="ARBA" id="ARBA00022694"/>
    </source>
</evidence>
<dbReference type="GO" id="GO:0008479">
    <property type="term" value="F:tRNA-guanosine(34) queuine transglycosylase activity"/>
    <property type="evidence" value="ECO:0007669"/>
    <property type="project" value="InterPro"/>
</dbReference>
<dbReference type="HAMAP" id="MF_03043">
    <property type="entry name" value="QTRT2"/>
    <property type="match status" value="1"/>
</dbReference>
<dbReference type="Proteomes" id="UP000799538">
    <property type="component" value="Unassembled WGS sequence"/>
</dbReference>
<keyword evidence="4" id="KW-0862">Zinc</keyword>
<feature type="non-terminal residue" evidence="7">
    <location>
        <position position="421"/>
    </location>
</feature>
<dbReference type="SUPFAM" id="SSF51713">
    <property type="entry name" value="tRNA-guanine transglycosylase"/>
    <property type="match status" value="1"/>
</dbReference>
<dbReference type="AlphaFoldDB" id="A0A6A6G5K0"/>
<dbReference type="Pfam" id="PF01702">
    <property type="entry name" value="TGT"/>
    <property type="match status" value="1"/>
</dbReference>
<keyword evidence="8" id="KW-1185">Reference proteome</keyword>